<dbReference type="InterPro" id="IPR051914">
    <property type="entry name" value="FAD-linked_OxidoTrans_Type4"/>
</dbReference>
<dbReference type="SUPFAM" id="SSF56176">
    <property type="entry name" value="FAD-binding/transporter-associated domain-like"/>
    <property type="match status" value="1"/>
</dbReference>
<dbReference type="Gene3D" id="3.30.70.2740">
    <property type="match status" value="1"/>
</dbReference>
<reference evidence="6 7" key="1">
    <citation type="submission" date="2017-06" db="EMBL/GenBank/DDBJ databases">
        <authorList>
            <person name="Kim H.J."/>
            <person name="Triplett B.A."/>
        </authorList>
    </citation>
    <scope>NUCLEOTIDE SEQUENCE [LARGE SCALE GENOMIC DNA]</scope>
    <source>
        <strain evidence="6 7">DSM 44272</strain>
    </source>
</reference>
<evidence type="ECO:0000256" key="2">
    <source>
        <dbReference type="ARBA" id="ARBA00022630"/>
    </source>
</evidence>
<keyword evidence="7" id="KW-1185">Reference proteome</keyword>
<dbReference type="Pfam" id="PF01565">
    <property type="entry name" value="FAD_binding_4"/>
    <property type="match status" value="1"/>
</dbReference>
<dbReference type="AlphaFoldDB" id="A0A239AFY0"/>
<evidence type="ECO:0000256" key="3">
    <source>
        <dbReference type="ARBA" id="ARBA00022827"/>
    </source>
</evidence>
<evidence type="ECO:0000256" key="4">
    <source>
        <dbReference type="ARBA" id="ARBA00023002"/>
    </source>
</evidence>
<comment type="cofactor">
    <cofactor evidence="1">
        <name>FAD</name>
        <dbReference type="ChEBI" id="CHEBI:57692"/>
    </cofactor>
</comment>
<evidence type="ECO:0000256" key="1">
    <source>
        <dbReference type="ARBA" id="ARBA00001974"/>
    </source>
</evidence>
<dbReference type="EMBL" id="FZNO01000044">
    <property type="protein sequence ID" value="SNR94460.1"/>
    <property type="molecule type" value="Genomic_DNA"/>
</dbReference>
<feature type="domain" description="FAD-binding PCMH-type" evidence="5">
    <location>
        <begin position="55"/>
        <end position="233"/>
    </location>
</feature>
<dbReference type="PANTHER" id="PTHR42934">
    <property type="entry name" value="GLYCOLATE OXIDASE SUBUNIT GLCD"/>
    <property type="match status" value="1"/>
</dbReference>
<proteinExistence type="predicted"/>
<dbReference type="InterPro" id="IPR016166">
    <property type="entry name" value="FAD-bd_PCMH"/>
</dbReference>
<dbReference type="PROSITE" id="PS51387">
    <property type="entry name" value="FAD_PCMH"/>
    <property type="match status" value="1"/>
</dbReference>
<dbReference type="PANTHER" id="PTHR42934:SF1">
    <property type="entry name" value="GLYCOLATE OXIDASE SUBUNIT GLCD"/>
    <property type="match status" value="1"/>
</dbReference>
<organism evidence="6 7">
    <name type="scientific">Blastococcus mobilis</name>
    <dbReference type="NCBI Taxonomy" id="1938746"/>
    <lineage>
        <taxon>Bacteria</taxon>
        <taxon>Bacillati</taxon>
        <taxon>Actinomycetota</taxon>
        <taxon>Actinomycetes</taxon>
        <taxon>Geodermatophilales</taxon>
        <taxon>Geodermatophilaceae</taxon>
        <taxon>Blastococcus</taxon>
    </lineage>
</organism>
<dbReference type="Pfam" id="PF02913">
    <property type="entry name" value="FAD-oxidase_C"/>
    <property type="match status" value="1"/>
</dbReference>
<accession>A0A239AFY0</accession>
<dbReference type="InterPro" id="IPR004113">
    <property type="entry name" value="FAD-bd_oxidored_4_C"/>
</dbReference>
<keyword evidence="3" id="KW-0274">FAD</keyword>
<sequence>MTTYTEEYRELVAETPRGAVTAAFREEVAAVVSPGGLISEPAQLHTYECDGLTGYRVTPALVVLPATTEEVAAVVRLCARHRIPFVARGAGTGLSGGALPVADGIVIGLARMRKMLSVDVDNQRAVVQPGVTNAGISAAVGGHDLYFAPDPSSQIVCTIGGNVAENSGGAHCLKYGFTTNHVLALTFVTPDGDVVTLGGDSTDQLGPDLRAVVLGSEGTLGIVTEITVRLLRRPEAVRTLVADFPDAEQAGNAVSDLVAAGIVPAAVEMLDELAIEACEKAVQAGYTLGSPAALVVELDGVEAEVEEEFERVQEICRRNASTHIRIAGDPVERAKVWKGRKAAFAAMGRISPDYFVQDGVIPRTKLGSTLTRIREMSDAAGLRVANVFHAGDGNLHPLVLYDAAVPGQAEQAEHLATAIVELCVEQGGSITGEHGVGSDKACSMVKMFGPDDLTVMARIRAAFDPQGLCNPGKVLPTPRLCGERPGPYRPHPLESAGIIERL</sequence>
<dbReference type="Gene3D" id="3.30.465.10">
    <property type="match status" value="1"/>
</dbReference>
<dbReference type="InterPro" id="IPR016171">
    <property type="entry name" value="Vanillyl_alc_oxidase_C-sub2"/>
</dbReference>
<dbReference type="InterPro" id="IPR016164">
    <property type="entry name" value="FAD-linked_Oxase-like_C"/>
</dbReference>
<dbReference type="InterPro" id="IPR006094">
    <property type="entry name" value="Oxid_FAD_bind_N"/>
</dbReference>
<keyword evidence="2" id="KW-0285">Flavoprotein</keyword>
<dbReference type="GO" id="GO:0016491">
    <property type="term" value="F:oxidoreductase activity"/>
    <property type="evidence" value="ECO:0007669"/>
    <property type="project" value="UniProtKB-KW"/>
</dbReference>
<dbReference type="SUPFAM" id="SSF55103">
    <property type="entry name" value="FAD-linked oxidases, C-terminal domain"/>
    <property type="match status" value="1"/>
</dbReference>
<keyword evidence="4" id="KW-0560">Oxidoreductase</keyword>
<gene>
    <name evidence="6" type="ORF">SAMN06272737_1448</name>
</gene>
<dbReference type="Gene3D" id="1.10.45.10">
    <property type="entry name" value="Vanillyl-alcohol Oxidase, Chain A, domain 4"/>
    <property type="match status" value="1"/>
</dbReference>
<evidence type="ECO:0000259" key="5">
    <source>
        <dbReference type="PROSITE" id="PS51387"/>
    </source>
</evidence>
<dbReference type="Proteomes" id="UP000198403">
    <property type="component" value="Unassembled WGS sequence"/>
</dbReference>
<evidence type="ECO:0000313" key="6">
    <source>
        <dbReference type="EMBL" id="SNR94460.1"/>
    </source>
</evidence>
<dbReference type="InterPro" id="IPR016169">
    <property type="entry name" value="FAD-bd_PCMH_sub2"/>
</dbReference>
<dbReference type="GO" id="GO:0071949">
    <property type="term" value="F:FAD binding"/>
    <property type="evidence" value="ECO:0007669"/>
    <property type="project" value="InterPro"/>
</dbReference>
<evidence type="ECO:0000313" key="7">
    <source>
        <dbReference type="Proteomes" id="UP000198403"/>
    </source>
</evidence>
<protein>
    <submittedName>
        <fullName evidence="6">Glycolate oxidase</fullName>
    </submittedName>
</protein>
<dbReference type="RefSeq" id="WP_217899472.1">
    <property type="nucleotide sequence ID" value="NZ_FZNO01000044.1"/>
</dbReference>
<name>A0A239AFY0_9ACTN</name>
<dbReference type="InterPro" id="IPR036318">
    <property type="entry name" value="FAD-bd_PCMH-like_sf"/>
</dbReference>